<gene>
    <name evidence="11" type="ordered locus">Dtpsy_2213</name>
</gene>
<dbReference type="PANTHER" id="PTHR30443:SF0">
    <property type="entry name" value="PHOSPHOETHANOLAMINE TRANSFERASE EPTA"/>
    <property type="match status" value="1"/>
</dbReference>
<evidence type="ECO:0000256" key="6">
    <source>
        <dbReference type="ARBA" id="ARBA00022989"/>
    </source>
</evidence>
<dbReference type="GO" id="GO:0005886">
    <property type="term" value="C:plasma membrane"/>
    <property type="evidence" value="ECO:0007669"/>
    <property type="project" value="UniProtKB-SubCell"/>
</dbReference>
<evidence type="ECO:0000259" key="10">
    <source>
        <dbReference type="Pfam" id="PF08019"/>
    </source>
</evidence>
<keyword evidence="5 8" id="KW-0812">Transmembrane</keyword>
<evidence type="ECO:0000256" key="1">
    <source>
        <dbReference type="ARBA" id="ARBA00004429"/>
    </source>
</evidence>
<sequence length="557" mass="61415">MLSGTMLIVGASLFFALTSNMPFLRAVLAGRNWSEPQTWLFSGAMLALLLALHMLLLGVLLVRPLTRVLLGLLIVVTAFATYYMQRFGVFLDPTMLRNVVKTDPAEAAELFGWGVLPHLFLFAGLPLLLLSRLRLRPVTLRRALATRLLLLAGSAVLLLAALLLIFQDFSALMRNQKELRYLITPANYLYSLGRVLADDGRALGTARQAVGADARLDASWASRDKPVLFIVAVGETARSANWGLSDYARQTTPRLAELDVLNFPDVTACGTNTETSLPCMFSAIGRRDYNETRIRTSESLLHVLNRAGFQVLWRDNQSGCKGVCDGLPQQLSDAALTPDLCSDGRCLDETLLRGLDTVTRDAKGNLVVALHMLGNHGPAYHKRYPDGFRRFIPTCDTGELRKCNREEIINAYDNALSYTDEVLAKTVDFLRAQQSRYDTALLYVSDHGESLGEKGLYLHGVPYAIAPDEQTKVPMVWWFSRGFLDSLGLDRSCLAAQTAKAWSHDNLFHSVLGLLRIETKDYAAELDISGACRRLGQAGQKDRATQDALASSLGSQS</sequence>
<dbReference type="KEGG" id="dia:Dtpsy_2213"/>
<evidence type="ECO:0000313" key="11">
    <source>
        <dbReference type="EMBL" id="ACM33652.1"/>
    </source>
</evidence>
<keyword evidence="12" id="KW-1185">Reference proteome</keyword>
<keyword evidence="3" id="KW-0997">Cell inner membrane</keyword>
<feature type="transmembrane region" description="Helical" evidence="8">
    <location>
        <begin position="143"/>
        <end position="166"/>
    </location>
</feature>
<dbReference type="EMBL" id="CP001392">
    <property type="protein sequence ID" value="ACM33652.1"/>
    <property type="molecule type" value="Genomic_DNA"/>
</dbReference>
<feature type="domain" description="Phosphoethanolamine transferase N-terminal" evidence="10">
    <location>
        <begin position="49"/>
        <end position="198"/>
    </location>
</feature>
<evidence type="ECO:0000256" key="8">
    <source>
        <dbReference type="SAM" id="Phobius"/>
    </source>
</evidence>
<dbReference type="Pfam" id="PF08019">
    <property type="entry name" value="EptA_B_N"/>
    <property type="match status" value="1"/>
</dbReference>
<keyword evidence="7 8" id="KW-0472">Membrane</keyword>
<protein>
    <submittedName>
        <fullName evidence="11">Sulfatase</fullName>
    </submittedName>
</protein>
<proteinExistence type="predicted"/>
<feature type="domain" description="Sulfatase N-terminal" evidence="9">
    <location>
        <begin position="229"/>
        <end position="515"/>
    </location>
</feature>
<evidence type="ECO:0000256" key="2">
    <source>
        <dbReference type="ARBA" id="ARBA00022475"/>
    </source>
</evidence>
<dbReference type="InterPro" id="IPR012549">
    <property type="entry name" value="EptA-like_N"/>
</dbReference>
<reference evidence="11 12" key="1">
    <citation type="journal article" date="2010" name="J. Bacteriol.">
        <title>Completed genome sequence of the anaerobic iron-oxidizing bacterium Acidovorax ebreus strain TPSY.</title>
        <authorList>
            <person name="Byrne-Bailey K.G."/>
            <person name="Weber K.A."/>
            <person name="Chair A.H."/>
            <person name="Bose S."/>
            <person name="Knox T."/>
            <person name="Spanbauer T.L."/>
            <person name="Chertkov O."/>
            <person name="Coates J.D."/>
        </authorList>
    </citation>
    <scope>NUCLEOTIDE SEQUENCE [LARGE SCALE GENOMIC DNA]</scope>
    <source>
        <strain evidence="11 12">TPSY</strain>
    </source>
</reference>
<evidence type="ECO:0000259" key="9">
    <source>
        <dbReference type="Pfam" id="PF00884"/>
    </source>
</evidence>
<dbReference type="GO" id="GO:0009244">
    <property type="term" value="P:lipopolysaccharide core region biosynthetic process"/>
    <property type="evidence" value="ECO:0007669"/>
    <property type="project" value="TreeGrafter"/>
</dbReference>
<accession>A0A9J9QBQ3</accession>
<dbReference type="CDD" id="cd16017">
    <property type="entry name" value="LptA"/>
    <property type="match status" value="1"/>
</dbReference>
<dbReference type="PANTHER" id="PTHR30443">
    <property type="entry name" value="INNER MEMBRANE PROTEIN"/>
    <property type="match status" value="1"/>
</dbReference>
<evidence type="ECO:0000256" key="7">
    <source>
        <dbReference type="ARBA" id="ARBA00023136"/>
    </source>
</evidence>
<keyword evidence="2" id="KW-1003">Cell membrane</keyword>
<dbReference type="GO" id="GO:0016776">
    <property type="term" value="F:phosphotransferase activity, phosphate group as acceptor"/>
    <property type="evidence" value="ECO:0007669"/>
    <property type="project" value="TreeGrafter"/>
</dbReference>
<dbReference type="InterPro" id="IPR017850">
    <property type="entry name" value="Alkaline_phosphatase_core_sf"/>
</dbReference>
<evidence type="ECO:0000256" key="4">
    <source>
        <dbReference type="ARBA" id="ARBA00022679"/>
    </source>
</evidence>
<comment type="subcellular location">
    <subcellularLocation>
        <location evidence="1">Cell inner membrane</location>
        <topology evidence="1">Multi-pass membrane protein</topology>
    </subcellularLocation>
</comment>
<evidence type="ECO:0000256" key="5">
    <source>
        <dbReference type="ARBA" id="ARBA00022692"/>
    </source>
</evidence>
<dbReference type="AlphaFoldDB" id="A0A9J9QBQ3"/>
<evidence type="ECO:0000256" key="3">
    <source>
        <dbReference type="ARBA" id="ARBA00022519"/>
    </source>
</evidence>
<name>A0A9J9QBQ3_ACIET</name>
<feature type="transmembrane region" description="Helical" evidence="8">
    <location>
        <begin position="69"/>
        <end position="90"/>
    </location>
</feature>
<dbReference type="InterPro" id="IPR058130">
    <property type="entry name" value="PEA_transf_C"/>
</dbReference>
<evidence type="ECO:0000313" key="12">
    <source>
        <dbReference type="Proteomes" id="UP000000450"/>
    </source>
</evidence>
<keyword evidence="4" id="KW-0808">Transferase</keyword>
<dbReference type="InterPro" id="IPR040423">
    <property type="entry name" value="PEA_transferase"/>
</dbReference>
<organism evidence="11 12">
    <name type="scientific">Acidovorax ebreus (strain TPSY)</name>
    <name type="common">Diaphorobacter sp. (strain TPSY)</name>
    <dbReference type="NCBI Taxonomy" id="535289"/>
    <lineage>
        <taxon>Bacteria</taxon>
        <taxon>Pseudomonadati</taxon>
        <taxon>Pseudomonadota</taxon>
        <taxon>Betaproteobacteria</taxon>
        <taxon>Burkholderiales</taxon>
        <taxon>Comamonadaceae</taxon>
        <taxon>Diaphorobacter</taxon>
    </lineage>
</organism>
<dbReference type="InterPro" id="IPR000917">
    <property type="entry name" value="Sulfatase_N"/>
</dbReference>
<dbReference type="Proteomes" id="UP000000450">
    <property type="component" value="Chromosome"/>
</dbReference>
<feature type="transmembrane region" description="Helical" evidence="8">
    <location>
        <begin position="110"/>
        <end position="131"/>
    </location>
</feature>
<keyword evidence="6 8" id="KW-1133">Transmembrane helix</keyword>
<dbReference type="SUPFAM" id="SSF53649">
    <property type="entry name" value="Alkaline phosphatase-like"/>
    <property type="match status" value="1"/>
</dbReference>
<dbReference type="Gene3D" id="3.40.720.10">
    <property type="entry name" value="Alkaline Phosphatase, subunit A"/>
    <property type="match status" value="1"/>
</dbReference>
<dbReference type="NCBIfam" id="NF028537">
    <property type="entry name" value="P_eth_NH2_trans"/>
    <property type="match status" value="1"/>
</dbReference>
<dbReference type="Pfam" id="PF00884">
    <property type="entry name" value="Sulfatase"/>
    <property type="match status" value="1"/>
</dbReference>
<feature type="transmembrane region" description="Helical" evidence="8">
    <location>
        <begin position="39"/>
        <end position="62"/>
    </location>
</feature>